<name>A0A5S9R923_MYCVN</name>
<evidence type="ECO:0000256" key="1">
    <source>
        <dbReference type="ARBA" id="ARBA00022630"/>
    </source>
</evidence>
<dbReference type="InterPro" id="IPR051260">
    <property type="entry name" value="Diverse_substr_monoxygenases"/>
</dbReference>
<feature type="binding site" evidence="6">
    <location>
        <position position="105"/>
    </location>
    <ligand>
        <name>FMN</name>
        <dbReference type="ChEBI" id="CHEBI:58210"/>
    </ligand>
</feature>
<dbReference type="EMBL" id="CACSIP010000047">
    <property type="protein sequence ID" value="CAA0133214.1"/>
    <property type="molecule type" value="Genomic_DNA"/>
</dbReference>
<evidence type="ECO:0000256" key="4">
    <source>
        <dbReference type="ARBA" id="ARBA00023033"/>
    </source>
</evidence>
<dbReference type="Pfam" id="PF00296">
    <property type="entry name" value="Bac_luciferase"/>
    <property type="match status" value="1"/>
</dbReference>
<feature type="binding site" evidence="6">
    <location>
        <position position="159"/>
    </location>
    <ligand>
        <name>FMN</name>
        <dbReference type="ChEBI" id="CHEBI:58210"/>
    </ligand>
</feature>
<feature type="binding site" evidence="6">
    <location>
        <position position="59"/>
    </location>
    <ligand>
        <name>FMN</name>
        <dbReference type="ChEBI" id="CHEBI:58210"/>
    </ligand>
</feature>
<evidence type="ECO:0000256" key="3">
    <source>
        <dbReference type="ARBA" id="ARBA00023002"/>
    </source>
</evidence>
<feature type="binding site" evidence="6">
    <location>
        <position position="155"/>
    </location>
    <ligand>
        <name>FMN</name>
        <dbReference type="ChEBI" id="CHEBI:58210"/>
    </ligand>
</feature>
<evidence type="ECO:0000259" key="7">
    <source>
        <dbReference type="Pfam" id="PF00296"/>
    </source>
</evidence>
<keyword evidence="4 8" id="KW-0503">Monooxygenase</keyword>
<keyword evidence="9" id="KW-1185">Reference proteome</keyword>
<dbReference type="InterPro" id="IPR036661">
    <property type="entry name" value="Luciferase-like_sf"/>
</dbReference>
<evidence type="ECO:0000256" key="5">
    <source>
        <dbReference type="ARBA" id="ARBA00033748"/>
    </source>
</evidence>
<dbReference type="InterPro" id="IPR016215">
    <property type="entry name" value="NTA_MOA"/>
</dbReference>
<organism evidence="8 9">
    <name type="scientific">Mycolicibacterium vanbaalenii</name>
    <name type="common">Mycobacterium vanbaalenii</name>
    <dbReference type="NCBI Taxonomy" id="110539"/>
    <lineage>
        <taxon>Bacteria</taxon>
        <taxon>Bacillati</taxon>
        <taxon>Actinomycetota</taxon>
        <taxon>Actinomycetes</taxon>
        <taxon>Mycobacteriales</taxon>
        <taxon>Mycobacteriaceae</taxon>
        <taxon>Mycolicibacterium</taxon>
    </lineage>
</organism>
<keyword evidence="2 6" id="KW-0288">FMN</keyword>
<dbReference type="PANTHER" id="PTHR30011">
    <property type="entry name" value="ALKANESULFONATE MONOOXYGENASE-RELATED"/>
    <property type="match status" value="1"/>
</dbReference>
<sequence>MNGDRRMHLAWFLGNGFGVHDWKSQWRGTAATDWMNGEFHVDFIRALERACFDYLIIEDSAYVPDGYEKSMRYYLQNARAVPKHDPAVLATVMLSATRNIGVVPTLAVTEYQPYLLARLVATLDNLSDGRAGWNIVTGSSDRAAQNYGKKGQPAHDLRYEIAQEMTDAVCALWSSWDADAVVADLEAEVFADHTKVRSVDFNGRFFRSRGPLNTAPPPQGRPALIQAGGSSAGREFAARNADSIIAAATSVEEMKEYRDDVLGRAEAAGRDPAEVKVLFLCTPYLGETHAEAVDRKKRHDDEVWANPEAGLAGLGFITDIDFSPYDVDTPLQDLAAKFETNGHQSSLAARLGDPGRTLREVAAQTHAVEPVGTPAEVADELGKMIGEVGGDGVLFVAGPLNRRVVAEIADGLVPELQVRGLARTSYDSPHLRGNLASF</sequence>
<evidence type="ECO:0000313" key="9">
    <source>
        <dbReference type="Proteomes" id="UP000430146"/>
    </source>
</evidence>
<accession>A0A5S9R923</accession>
<evidence type="ECO:0000256" key="6">
    <source>
        <dbReference type="PIRSR" id="PIRSR000337-1"/>
    </source>
</evidence>
<protein>
    <submittedName>
        <fullName evidence="8">Monooxygenase MoxC</fullName>
        <ecNumber evidence="8">1.14.-.-</ecNumber>
    </submittedName>
</protein>
<feature type="binding site" evidence="6">
    <location>
        <position position="230"/>
    </location>
    <ligand>
        <name>FMN</name>
        <dbReference type="ChEBI" id="CHEBI:58210"/>
    </ligand>
</feature>
<evidence type="ECO:0000256" key="2">
    <source>
        <dbReference type="ARBA" id="ARBA00022643"/>
    </source>
</evidence>
<dbReference type="NCBIfam" id="TIGR03860">
    <property type="entry name" value="FMN_nitrolo"/>
    <property type="match status" value="1"/>
</dbReference>
<feature type="domain" description="Luciferase-like" evidence="7">
    <location>
        <begin position="23"/>
        <end position="383"/>
    </location>
</feature>
<dbReference type="PIRSF" id="PIRSF000337">
    <property type="entry name" value="NTA_MOA"/>
    <property type="match status" value="1"/>
</dbReference>
<comment type="similarity">
    <text evidence="5">Belongs to the NtaA/SnaA/DszA monooxygenase family.</text>
</comment>
<dbReference type="AlphaFoldDB" id="A0A5S9R923"/>
<dbReference type="GO" id="GO:0016705">
    <property type="term" value="F:oxidoreductase activity, acting on paired donors, with incorporation or reduction of molecular oxygen"/>
    <property type="evidence" value="ECO:0007669"/>
    <property type="project" value="InterPro"/>
</dbReference>
<dbReference type="RefSeq" id="WP_234897724.1">
    <property type="nucleotide sequence ID" value="NZ_CACSIP010000047.1"/>
</dbReference>
<dbReference type="InterPro" id="IPR011251">
    <property type="entry name" value="Luciferase-like_dom"/>
</dbReference>
<dbReference type="SUPFAM" id="SSF51679">
    <property type="entry name" value="Bacterial luciferase-like"/>
    <property type="match status" value="1"/>
</dbReference>
<keyword evidence="1 6" id="KW-0285">Flavoprotein</keyword>
<keyword evidence="3 8" id="KW-0560">Oxidoreductase</keyword>
<dbReference type="EC" id="1.14.-.-" evidence="8"/>
<dbReference type="PANTHER" id="PTHR30011:SF16">
    <property type="entry name" value="C2H2 FINGER DOMAIN TRANSCRIPTION FACTOR (EUROFUNG)-RELATED"/>
    <property type="match status" value="1"/>
</dbReference>
<dbReference type="Proteomes" id="UP000430146">
    <property type="component" value="Unassembled WGS sequence"/>
</dbReference>
<proteinExistence type="inferred from homology"/>
<dbReference type="Gene3D" id="3.20.20.30">
    <property type="entry name" value="Luciferase-like domain"/>
    <property type="match status" value="1"/>
</dbReference>
<reference evidence="8 9" key="1">
    <citation type="submission" date="2019-11" db="EMBL/GenBank/DDBJ databases">
        <authorList>
            <person name="Holert J."/>
        </authorList>
    </citation>
    <scope>NUCLEOTIDE SEQUENCE [LARGE SCALE GENOMIC DNA]</scope>
    <source>
        <strain evidence="8">BC8_1</strain>
    </source>
</reference>
<dbReference type="GO" id="GO:0004497">
    <property type="term" value="F:monooxygenase activity"/>
    <property type="evidence" value="ECO:0007669"/>
    <property type="project" value="UniProtKB-KW"/>
</dbReference>
<gene>
    <name evidence="8" type="primary">moxC_3</name>
    <name evidence="8" type="ORF">AELLOGFF_06096</name>
</gene>
<evidence type="ECO:0000313" key="8">
    <source>
        <dbReference type="EMBL" id="CAA0133214.1"/>
    </source>
</evidence>